<comment type="caution">
    <text evidence="2">The sequence shown here is derived from an EMBL/GenBank/DDBJ whole genome shotgun (WGS) entry which is preliminary data.</text>
</comment>
<evidence type="ECO:0000313" key="3">
    <source>
        <dbReference type="Proteomes" id="UP000548787"/>
    </source>
</evidence>
<dbReference type="AlphaFoldDB" id="A0A7W1YHM2"/>
<accession>A0A7W1YHM2</accession>
<dbReference type="EMBL" id="JABJVM010000026">
    <property type="protein sequence ID" value="MBA3927784.1"/>
    <property type="molecule type" value="Genomic_DNA"/>
</dbReference>
<organism evidence="2 3">
    <name type="scientific">Listeria rustica</name>
    <dbReference type="NCBI Taxonomy" id="2713503"/>
    <lineage>
        <taxon>Bacteria</taxon>
        <taxon>Bacillati</taxon>
        <taxon>Bacillota</taxon>
        <taxon>Bacilli</taxon>
        <taxon>Bacillales</taxon>
        <taxon>Listeriaceae</taxon>
        <taxon>Listeria</taxon>
    </lineage>
</organism>
<evidence type="ECO:0000256" key="1">
    <source>
        <dbReference type="SAM" id="MobiDB-lite"/>
    </source>
</evidence>
<keyword evidence="3" id="KW-1185">Reference proteome</keyword>
<sequence length="294" mass="33309">MKIKEAVIGKTNEIMSIKRISELDSSDERLQDLFCPNEGCVARLLYVPKGKYDEYIKTYNFYDHIDSCENFFERKILLEQVKYRSETAIPISEEKIKEKIERYCRDLNKETTDTPQKSTRKTKTNGVVGNSTRKKEGTSYEATLSGQGKVDAEGDGRSATVRRKELDGVSLKDVGKAILTHGKVEKIELNEKSAKFVLVEKKKRTSVFFPEAFFATSSQGVKTYLEMLQNYAVKRDVDVALMTEVTLINDEISLSVIMEECVRINALEKSGLSLVGFAARYTRDATMRGEKDNG</sequence>
<dbReference type="RefSeq" id="WP_181677851.1">
    <property type="nucleotide sequence ID" value="NZ_JABJVM010000026.1"/>
</dbReference>
<dbReference type="Proteomes" id="UP000548787">
    <property type="component" value="Unassembled WGS sequence"/>
</dbReference>
<proteinExistence type="predicted"/>
<feature type="region of interest" description="Disordered" evidence="1">
    <location>
        <begin position="107"/>
        <end position="157"/>
    </location>
</feature>
<gene>
    <name evidence="2" type="ORF">HPK16_15715</name>
</gene>
<reference evidence="2 3" key="1">
    <citation type="submission" date="2020-05" db="EMBL/GenBank/DDBJ databases">
        <authorList>
            <person name="Carlin C.R."/>
        </authorList>
    </citation>
    <scope>NUCLEOTIDE SEQUENCE [LARGE SCALE GENOMIC DNA]</scope>
    <source>
        <strain evidence="2 3">FSL W9-0585</strain>
    </source>
</reference>
<name>A0A7W1YHM2_9LIST</name>
<protein>
    <submittedName>
        <fullName evidence="2">Uncharacterized protein</fullName>
    </submittedName>
</protein>
<reference evidence="2 3" key="2">
    <citation type="submission" date="2020-08" db="EMBL/GenBank/DDBJ databases">
        <title>Listeria ohnekaius sp. nov. and Listeria portnoyii sp. nov. isolated from non-agricultural and natural environments.</title>
        <authorList>
            <person name="Weller D."/>
            <person name="Belias A.M."/>
            <person name="Liao J."/>
            <person name="Guo S."/>
            <person name="Orsi R.H."/>
            <person name="Wiedmann M."/>
        </authorList>
    </citation>
    <scope>NUCLEOTIDE SEQUENCE [LARGE SCALE GENOMIC DNA]</scope>
    <source>
        <strain evidence="2 3">FSL W9-0585</strain>
    </source>
</reference>
<evidence type="ECO:0000313" key="2">
    <source>
        <dbReference type="EMBL" id="MBA3927784.1"/>
    </source>
</evidence>